<keyword evidence="1" id="KW-1133">Transmembrane helix</keyword>
<dbReference type="EMBL" id="GEDV01007726">
    <property type="protein sequence ID" value="JAP80831.1"/>
    <property type="molecule type" value="Transcribed_RNA"/>
</dbReference>
<proteinExistence type="predicted"/>
<reference evidence="2" key="1">
    <citation type="journal article" date="2016" name="Ticks Tick Borne Dis.">
        <title>De novo assembly and annotation of the salivary gland transcriptome of Rhipicephalus appendiculatus male and female ticks during blood feeding.</title>
        <authorList>
            <person name="de Castro M.H."/>
            <person name="de Klerk D."/>
            <person name="Pienaar R."/>
            <person name="Latif A.A."/>
            <person name="Rees D.J."/>
            <person name="Mans B.J."/>
        </authorList>
    </citation>
    <scope>NUCLEOTIDE SEQUENCE</scope>
    <source>
        <tissue evidence="2">Salivary glands</tissue>
    </source>
</reference>
<dbReference type="Gene3D" id="2.10.25.10">
    <property type="entry name" value="Laminin"/>
    <property type="match status" value="1"/>
</dbReference>
<organism evidence="2">
    <name type="scientific">Rhipicephalus appendiculatus</name>
    <name type="common">Brown ear tick</name>
    <dbReference type="NCBI Taxonomy" id="34631"/>
    <lineage>
        <taxon>Eukaryota</taxon>
        <taxon>Metazoa</taxon>
        <taxon>Ecdysozoa</taxon>
        <taxon>Arthropoda</taxon>
        <taxon>Chelicerata</taxon>
        <taxon>Arachnida</taxon>
        <taxon>Acari</taxon>
        <taxon>Parasitiformes</taxon>
        <taxon>Ixodida</taxon>
        <taxon>Ixodoidea</taxon>
        <taxon>Ixodidae</taxon>
        <taxon>Rhipicephalinae</taxon>
        <taxon>Rhipicephalus</taxon>
        <taxon>Rhipicephalus</taxon>
    </lineage>
</organism>
<feature type="transmembrane region" description="Helical" evidence="1">
    <location>
        <begin position="6"/>
        <end position="29"/>
    </location>
</feature>
<keyword evidence="1" id="KW-0472">Membrane</keyword>
<sequence>MEQNSQIFLSLRFAAIVLVLGVWMCEGLFDREELKKSCKPWERFGCTSGSPGCGEKECGVEHTSDICTADCKIGCWCRGNLYRRKRDNKCVPKHECLL</sequence>
<dbReference type="AlphaFoldDB" id="A0A131YSE9"/>
<accession>A0A131YSE9</accession>
<protein>
    <submittedName>
        <fullName evidence="2">TIL domain containing protein</fullName>
    </submittedName>
</protein>
<evidence type="ECO:0000313" key="2">
    <source>
        <dbReference type="EMBL" id="JAP80831.1"/>
    </source>
</evidence>
<keyword evidence="1" id="KW-0812">Transmembrane</keyword>
<evidence type="ECO:0000256" key="1">
    <source>
        <dbReference type="SAM" id="Phobius"/>
    </source>
</evidence>
<name>A0A131YSE9_RHIAP</name>